<evidence type="ECO:0000313" key="2">
    <source>
        <dbReference type="Proteomes" id="UP001457197"/>
    </source>
</evidence>
<proteinExistence type="predicted"/>
<name>A0ABV1B0H6_9FIRM</name>
<comment type="caution">
    <text evidence="1">The sequence shown here is derived from an EMBL/GenBank/DDBJ whole genome shotgun (WGS) entry which is preliminary data.</text>
</comment>
<organism evidence="1 2">
    <name type="scientific">Faecalibacterium tardum</name>
    <dbReference type="NCBI Taxonomy" id="3133156"/>
    <lineage>
        <taxon>Bacteria</taxon>
        <taxon>Bacillati</taxon>
        <taxon>Bacillota</taxon>
        <taxon>Clostridia</taxon>
        <taxon>Eubacteriales</taxon>
        <taxon>Oscillospiraceae</taxon>
        <taxon>Faecalibacterium</taxon>
    </lineage>
</organism>
<keyword evidence="2" id="KW-1185">Reference proteome</keyword>
<protein>
    <submittedName>
        <fullName evidence="1">Uncharacterized protein</fullName>
    </submittedName>
</protein>
<gene>
    <name evidence="1" type="ORF">WMO44_14910</name>
</gene>
<dbReference type="RefSeq" id="WP_349153029.1">
    <property type="nucleotide sequence ID" value="NZ_JBBMEO010000082.1"/>
</dbReference>
<sequence length="66" mass="7419">RGSSASKSLVVFWFSFATKREHSSATTSYPAALQLPLFLYTLCKKSTGKLRRTSRLIDTIIFFITA</sequence>
<feature type="non-terminal residue" evidence="1">
    <location>
        <position position="1"/>
    </location>
</feature>
<accession>A0ABV1B0H6</accession>
<dbReference type="Proteomes" id="UP001457197">
    <property type="component" value="Unassembled WGS sequence"/>
</dbReference>
<evidence type="ECO:0000313" key="1">
    <source>
        <dbReference type="EMBL" id="MEQ2363418.1"/>
    </source>
</evidence>
<reference evidence="1 2" key="1">
    <citation type="submission" date="2024-03" db="EMBL/GenBank/DDBJ databases">
        <title>Human intestinal bacterial collection.</title>
        <authorList>
            <person name="Pauvert C."/>
            <person name="Hitch T.C.A."/>
            <person name="Clavel T."/>
        </authorList>
    </citation>
    <scope>NUCLEOTIDE SEQUENCE [LARGE SCALE GENOMIC DNA]</scope>
    <source>
        <strain evidence="1 2">CLA-AA-H175</strain>
    </source>
</reference>
<dbReference type="EMBL" id="JBBMEO010000082">
    <property type="protein sequence ID" value="MEQ2363418.1"/>
    <property type="molecule type" value="Genomic_DNA"/>
</dbReference>